<protein>
    <recommendedName>
        <fullName evidence="3">Lipocalin</fullName>
    </recommendedName>
</protein>
<evidence type="ECO:0000256" key="1">
    <source>
        <dbReference type="SAM" id="SignalP"/>
    </source>
</evidence>
<proteinExistence type="predicted"/>
<evidence type="ECO:0008006" key="3">
    <source>
        <dbReference type="Google" id="ProtNLM"/>
    </source>
</evidence>
<accession>A0A224Y7Y0</accession>
<feature type="chain" id="PRO_5012872342" description="Lipocalin" evidence="1">
    <location>
        <begin position="20"/>
        <end position="187"/>
    </location>
</feature>
<feature type="signal peptide" evidence="1">
    <location>
        <begin position="1"/>
        <end position="19"/>
    </location>
</feature>
<reference evidence="2" key="1">
    <citation type="journal article" date="2017" name="Parasit. Vectors">
        <title>Sialotranscriptomics of Rhipicephalus zambeziensis reveals intricate expression profiles of secretory proteins and suggests tight temporal transcriptional regulation during blood-feeding.</title>
        <authorList>
            <person name="de Castro M.H."/>
            <person name="de Klerk D."/>
            <person name="Pienaar R."/>
            <person name="Rees D.J.G."/>
            <person name="Mans B.J."/>
        </authorList>
    </citation>
    <scope>NUCLEOTIDE SEQUENCE</scope>
    <source>
        <tissue evidence="2">Salivary glands</tissue>
    </source>
</reference>
<organism evidence="2">
    <name type="scientific">Rhipicephalus zambeziensis</name>
    <dbReference type="NCBI Taxonomy" id="60191"/>
    <lineage>
        <taxon>Eukaryota</taxon>
        <taxon>Metazoa</taxon>
        <taxon>Ecdysozoa</taxon>
        <taxon>Arthropoda</taxon>
        <taxon>Chelicerata</taxon>
        <taxon>Arachnida</taxon>
        <taxon>Acari</taxon>
        <taxon>Parasitiformes</taxon>
        <taxon>Ixodida</taxon>
        <taxon>Ixodoidea</taxon>
        <taxon>Ixodidae</taxon>
        <taxon>Rhipicephalinae</taxon>
        <taxon>Rhipicephalus</taxon>
        <taxon>Rhipicephalus</taxon>
    </lineage>
</organism>
<dbReference type="AlphaFoldDB" id="A0A224Y7Y0"/>
<dbReference type="EMBL" id="GFPF01002592">
    <property type="protein sequence ID" value="MAA13738.1"/>
    <property type="molecule type" value="Transcribed_RNA"/>
</dbReference>
<name>A0A224Y7Y0_9ACAR</name>
<sequence length="187" mass="21943">MSLQTFILVLGIFIRVNEAANPNILEALNTTERIYVYSTSQSIANNSCAYYRYYNISCPHYYCFYNVRYYSLDETGQKKKGQWHYGELQDPCRRANYTNNACLLRMDTSNFSVTQKVDEPERRVLMSWNKQAGCGVFVRLDRDKKVGCEVHVRHSTLKKNDSIYCDDDFKKYCEDDTRILQYTANCT</sequence>
<keyword evidence="1" id="KW-0732">Signal</keyword>
<evidence type="ECO:0000313" key="2">
    <source>
        <dbReference type="EMBL" id="MAA13738.1"/>
    </source>
</evidence>